<sequence length="275" mass="31221">MQFSDLHIHSRYSDGALWPEEIIKISYNKGLKCISITDHDTIDSQIAIENISEHFDVKVIPGVELSTEYLSREIHILGYFINYKNIDLISNLEIVKVYRKNRAIDIISKLQQLNMDVSFDEISINNSCIGRPHIAKALVAKGYVNNTKEAFHQYLIKGKPAYVERYKINYKDALKLICNCGGVPVLAHPGEVYKGIQIEALIKEFKVYGLKGLEVYHPAHSIVQTNKFYNLAKKYSLVITGGSDCHGVEHQKELLLGSCGLSEELTNKFLKLKYT</sequence>
<organism evidence="2 3">
    <name type="scientific">Candidatus Clostridium radicumherbarum</name>
    <dbReference type="NCBI Taxonomy" id="3381662"/>
    <lineage>
        <taxon>Bacteria</taxon>
        <taxon>Bacillati</taxon>
        <taxon>Bacillota</taxon>
        <taxon>Clostridia</taxon>
        <taxon>Eubacteriales</taxon>
        <taxon>Clostridiaceae</taxon>
        <taxon>Clostridium</taxon>
    </lineage>
</organism>
<feature type="domain" description="Polymerase/histidinol phosphatase N-terminal" evidence="1">
    <location>
        <begin position="4"/>
        <end position="69"/>
    </location>
</feature>
<dbReference type="RefSeq" id="WP_406764869.1">
    <property type="nucleotide sequence ID" value="NZ_JBJHZY010000001.1"/>
</dbReference>
<gene>
    <name evidence="2" type="ORF">ACJDUH_09260</name>
</gene>
<dbReference type="CDD" id="cd07438">
    <property type="entry name" value="PHP_HisPPase_AMP"/>
    <property type="match status" value="1"/>
</dbReference>
<dbReference type="EMBL" id="JBJHZY010000001">
    <property type="protein sequence ID" value="MFL0268292.1"/>
    <property type="molecule type" value="Genomic_DNA"/>
</dbReference>
<dbReference type="InterPro" id="IPR016195">
    <property type="entry name" value="Pol/histidinol_Pase-like"/>
</dbReference>
<keyword evidence="3" id="KW-1185">Reference proteome</keyword>
<dbReference type="InterPro" id="IPR003141">
    <property type="entry name" value="Pol/His_phosphatase_N"/>
</dbReference>
<dbReference type="Gene3D" id="3.20.20.140">
    <property type="entry name" value="Metal-dependent hydrolases"/>
    <property type="match status" value="1"/>
</dbReference>
<accession>A0ABW8TW00</accession>
<dbReference type="SMART" id="SM00481">
    <property type="entry name" value="POLIIIAc"/>
    <property type="match status" value="1"/>
</dbReference>
<dbReference type="InterPro" id="IPR004013">
    <property type="entry name" value="PHP_dom"/>
</dbReference>
<dbReference type="InterPro" id="IPR052018">
    <property type="entry name" value="PHP_domain"/>
</dbReference>
<dbReference type="Pfam" id="PF02811">
    <property type="entry name" value="PHP"/>
    <property type="match status" value="1"/>
</dbReference>
<dbReference type="SUPFAM" id="SSF89550">
    <property type="entry name" value="PHP domain-like"/>
    <property type="match status" value="1"/>
</dbReference>
<protein>
    <submittedName>
        <fullName evidence="2">PHP domain-containing protein</fullName>
    </submittedName>
</protein>
<reference evidence="2 3" key="1">
    <citation type="submission" date="2024-11" db="EMBL/GenBank/DDBJ databases">
        <authorList>
            <person name="Heng Y.C."/>
            <person name="Lim A.C.H."/>
            <person name="Lee J.K.Y."/>
            <person name="Kittelmann S."/>
        </authorList>
    </citation>
    <scope>NUCLEOTIDE SEQUENCE [LARGE SCALE GENOMIC DNA]</scope>
    <source>
        <strain evidence="2 3">WILCCON 0202</strain>
    </source>
</reference>
<dbReference type="Proteomes" id="UP001623661">
    <property type="component" value="Unassembled WGS sequence"/>
</dbReference>
<dbReference type="PANTHER" id="PTHR42924">
    <property type="entry name" value="EXONUCLEASE"/>
    <property type="match status" value="1"/>
</dbReference>
<dbReference type="PANTHER" id="PTHR42924:SF3">
    <property type="entry name" value="POLYMERASE_HISTIDINOL PHOSPHATASE N-TERMINAL DOMAIN-CONTAINING PROTEIN"/>
    <property type="match status" value="1"/>
</dbReference>
<proteinExistence type="predicted"/>
<name>A0ABW8TW00_9CLOT</name>
<evidence type="ECO:0000313" key="3">
    <source>
        <dbReference type="Proteomes" id="UP001623661"/>
    </source>
</evidence>
<dbReference type="Gene3D" id="1.10.150.650">
    <property type="match status" value="1"/>
</dbReference>
<evidence type="ECO:0000259" key="1">
    <source>
        <dbReference type="SMART" id="SM00481"/>
    </source>
</evidence>
<comment type="caution">
    <text evidence="2">The sequence shown here is derived from an EMBL/GenBank/DDBJ whole genome shotgun (WGS) entry which is preliminary data.</text>
</comment>
<evidence type="ECO:0000313" key="2">
    <source>
        <dbReference type="EMBL" id="MFL0268292.1"/>
    </source>
</evidence>